<evidence type="ECO:0000313" key="1">
    <source>
        <dbReference type="EMBL" id="GAF79899.1"/>
    </source>
</evidence>
<comment type="caution">
    <text evidence="1">The sequence shown here is derived from an EMBL/GenBank/DDBJ whole genome shotgun (WGS) entry which is preliminary data.</text>
</comment>
<evidence type="ECO:0008006" key="2">
    <source>
        <dbReference type="Google" id="ProtNLM"/>
    </source>
</evidence>
<sequence>YLGHNPFGHSALDIKAYYMGLSSSTWKETAMRNVSEYILDGRQISHNALEDAIDQAEMFVRLMDKGKKR</sequence>
<dbReference type="AlphaFoldDB" id="X0SFW6"/>
<feature type="non-terminal residue" evidence="1">
    <location>
        <position position="1"/>
    </location>
</feature>
<proteinExistence type="predicted"/>
<name>X0SFW6_9ZZZZ</name>
<protein>
    <recommendedName>
        <fullName evidence="2">Exonuclease domain-containing protein</fullName>
    </recommendedName>
</protein>
<dbReference type="EMBL" id="BARS01008514">
    <property type="protein sequence ID" value="GAF79899.1"/>
    <property type="molecule type" value="Genomic_DNA"/>
</dbReference>
<organism evidence="1">
    <name type="scientific">marine sediment metagenome</name>
    <dbReference type="NCBI Taxonomy" id="412755"/>
    <lineage>
        <taxon>unclassified sequences</taxon>
        <taxon>metagenomes</taxon>
        <taxon>ecological metagenomes</taxon>
    </lineage>
</organism>
<gene>
    <name evidence="1" type="ORF">S01H1_16217</name>
</gene>
<accession>X0SFW6</accession>
<reference evidence="1" key="1">
    <citation type="journal article" date="2014" name="Front. Microbiol.">
        <title>High frequency of phylogenetically diverse reductive dehalogenase-homologous genes in deep subseafloor sedimentary metagenomes.</title>
        <authorList>
            <person name="Kawai M."/>
            <person name="Futagami T."/>
            <person name="Toyoda A."/>
            <person name="Takaki Y."/>
            <person name="Nishi S."/>
            <person name="Hori S."/>
            <person name="Arai W."/>
            <person name="Tsubouchi T."/>
            <person name="Morono Y."/>
            <person name="Uchiyama I."/>
            <person name="Ito T."/>
            <person name="Fujiyama A."/>
            <person name="Inagaki F."/>
            <person name="Takami H."/>
        </authorList>
    </citation>
    <scope>NUCLEOTIDE SEQUENCE</scope>
    <source>
        <strain evidence="1">Expedition CK06-06</strain>
    </source>
</reference>